<dbReference type="InterPro" id="IPR015495">
    <property type="entry name" value="Myb_TF_plants"/>
</dbReference>
<organism evidence="8">
    <name type="scientific">Pinus radiata</name>
    <name type="common">Monterey pine</name>
    <name type="synonym">Pinus insignis</name>
    <dbReference type="NCBI Taxonomy" id="3347"/>
    <lineage>
        <taxon>Eukaryota</taxon>
        <taxon>Viridiplantae</taxon>
        <taxon>Streptophyta</taxon>
        <taxon>Embryophyta</taxon>
        <taxon>Tracheophyta</taxon>
        <taxon>Spermatophyta</taxon>
        <taxon>Pinopsida</taxon>
        <taxon>Pinidae</taxon>
        <taxon>Conifers I</taxon>
        <taxon>Pinales</taxon>
        <taxon>Pinaceae</taxon>
        <taxon>Pinus</taxon>
        <taxon>Pinus subgen. Pinus</taxon>
    </lineage>
</organism>
<dbReference type="PROSITE" id="PS51294">
    <property type="entry name" value="HTH_MYB"/>
    <property type="match status" value="2"/>
</dbReference>
<dbReference type="SMART" id="SM00717">
    <property type="entry name" value="SANT"/>
    <property type="match status" value="2"/>
</dbReference>
<protein>
    <submittedName>
        <fullName evidence="8">MYB transcription factor MYB6</fullName>
    </submittedName>
</protein>
<dbReference type="FunFam" id="1.10.10.60:FF:000254">
    <property type="entry name" value="transcription repressor MYB5-like"/>
    <property type="match status" value="1"/>
</dbReference>
<feature type="domain" description="HTH myb-type" evidence="7">
    <location>
        <begin position="9"/>
        <end position="61"/>
    </location>
</feature>
<evidence type="ECO:0000256" key="3">
    <source>
        <dbReference type="ARBA" id="ARBA00023125"/>
    </source>
</evidence>
<comment type="subcellular location">
    <subcellularLocation>
        <location evidence="1">Nucleus</location>
    </subcellularLocation>
</comment>
<name>A0A1W2KRF4_PINRA</name>
<dbReference type="PANTHER" id="PTHR47999">
    <property type="entry name" value="TRANSCRIPTION FACTOR MYB8-RELATED-RELATED"/>
    <property type="match status" value="1"/>
</dbReference>
<dbReference type="SUPFAM" id="SSF46689">
    <property type="entry name" value="Homeodomain-like"/>
    <property type="match status" value="1"/>
</dbReference>
<keyword evidence="2" id="KW-0677">Repeat</keyword>
<dbReference type="InterPro" id="IPR017930">
    <property type="entry name" value="Myb_dom"/>
</dbReference>
<keyword evidence="4" id="KW-0539">Nucleus</keyword>
<feature type="domain" description="Myb-like" evidence="6">
    <location>
        <begin position="9"/>
        <end position="61"/>
    </location>
</feature>
<evidence type="ECO:0000259" key="7">
    <source>
        <dbReference type="PROSITE" id="PS51294"/>
    </source>
</evidence>
<dbReference type="Gene3D" id="1.10.10.60">
    <property type="entry name" value="Homeodomain-like"/>
    <property type="match status" value="2"/>
</dbReference>
<evidence type="ECO:0000256" key="2">
    <source>
        <dbReference type="ARBA" id="ARBA00022737"/>
    </source>
</evidence>
<accession>A0A1W2KRF4</accession>
<reference evidence="8" key="1">
    <citation type="submission" date="2016-11" db="EMBL/GenBank/DDBJ databases">
        <title>MYB transcription factors are differentially expressed in radiata pine seedlings exposed to inclination concomitantly with a putative flavonoid transporter ABCC-Like.</title>
        <authorList>
            <person name="Ramos P."/>
        </authorList>
    </citation>
    <scope>NUCLEOTIDE SEQUENCE</scope>
</reference>
<dbReference type="FunFam" id="1.10.10.60:FF:000001">
    <property type="entry name" value="MYB-related transcription factor"/>
    <property type="match status" value="1"/>
</dbReference>
<dbReference type="PANTHER" id="PTHR47999:SF96">
    <property type="entry name" value="TRANSCRIPTION REPRESSOR MYB6-LIKE"/>
    <property type="match status" value="1"/>
</dbReference>
<dbReference type="GO" id="GO:0005634">
    <property type="term" value="C:nucleus"/>
    <property type="evidence" value="ECO:0007669"/>
    <property type="project" value="UniProtKB-SubCell"/>
</dbReference>
<evidence type="ECO:0000256" key="1">
    <source>
        <dbReference type="ARBA" id="ARBA00004123"/>
    </source>
</evidence>
<dbReference type="CDD" id="cd00167">
    <property type="entry name" value="SANT"/>
    <property type="match status" value="2"/>
</dbReference>
<gene>
    <name evidence="8" type="primary">MYB6</name>
</gene>
<keyword evidence="3" id="KW-0238">DNA-binding</keyword>
<dbReference type="Pfam" id="PF00249">
    <property type="entry name" value="Myb_DNA-binding"/>
    <property type="match status" value="2"/>
</dbReference>
<evidence type="ECO:0000256" key="4">
    <source>
        <dbReference type="ARBA" id="ARBA00023242"/>
    </source>
</evidence>
<dbReference type="AlphaFoldDB" id="A0A1W2KRF4"/>
<dbReference type="InterPro" id="IPR001005">
    <property type="entry name" value="SANT/Myb"/>
</dbReference>
<dbReference type="EMBL" id="KY196189">
    <property type="protein sequence ID" value="AQW79622.1"/>
    <property type="molecule type" value="mRNA"/>
</dbReference>
<evidence type="ECO:0000256" key="5">
    <source>
        <dbReference type="SAM" id="MobiDB-lite"/>
    </source>
</evidence>
<evidence type="ECO:0000259" key="6">
    <source>
        <dbReference type="PROSITE" id="PS50090"/>
    </source>
</evidence>
<dbReference type="PROSITE" id="PS50090">
    <property type="entry name" value="MYB_LIKE"/>
    <property type="match status" value="2"/>
</dbReference>
<sequence>MGRSPCCSKQGLNRGAWTKEEDMILSTYIRIHGDGGWRILPEKAGLKRCGKSCRLRWLNYLRPDIKRGRICADEEDLIIRLHRLLGNRWSLIAGRLPGRTDNEIKNYWNTHLSKKLSSQESQDKTSKNLSTSSKSPVPVQNRVFKATAVKITRAVRHTEIIRPNACNGDGCSNFIPGEALQLCNVENTTKSSSCGLLVNDSTTSKQPERNAFATTDNLVQTEATNCTSSMLNFGDQQSPYSDYFEGDAANLAESLLFLTDLSSPDCNLLASASDCSTDFASEDLYRGPAALPEETNGFEDMCSDQNNMQRVNSSSMDQELEEFYNNAQDEDWIHELDCLENSGAQPLSSLLLESENEWEERSIGKLALEDHVQI</sequence>
<proteinExistence type="evidence at transcript level"/>
<dbReference type="GO" id="GO:0003677">
    <property type="term" value="F:DNA binding"/>
    <property type="evidence" value="ECO:0007669"/>
    <property type="project" value="UniProtKB-KW"/>
</dbReference>
<dbReference type="InterPro" id="IPR009057">
    <property type="entry name" value="Homeodomain-like_sf"/>
</dbReference>
<evidence type="ECO:0000313" key="8">
    <source>
        <dbReference type="EMBL" id="AQW79622.1"/>
    </source>
</evidence>
<feature type="domain" description="Myb-like" evidence="6">
    <location>
        <begin position="62"/>
        <end position="112"/>
    </location>
</feature>
<feature type="region of interest" description="Disordered" evidence="5">
    <location>
        <begin position="115"/>
        <end position="137"/>
    </location>
</feature>
<feature type="domain" description="HTH myb-type" evidence="7">
    <location>
        <begin position="62"/>
        <end position="116"/>
    </location>
</feature>